<evidence type="ECO:0000256" key="2">
    <source>
        <dbReference type="ARBA" id="ARBA00022898"/>
    </source>
</evidence>
<dbReference type="CDD" id="cd01561">
    <property type="entry name" value="CBS_like"/>
    <property type="match status" value="1"/>
</dbReference>
<accession>W5TFF2</accession>
<proteinExistence type="predicted"/>
<dbReference type="InterPro" id="IPR050214">
    <property type="entry name" value="Cys_Synth/Cystath_Beta-Synth"/>
</dbReference>
<dbReference type="GO" id="GO:1901605">
    <property type="term" value="P:alpha-amino acid metabolic process"/>
    <property type="evidence" value="ECO:0007669"/>
    <property type="project" value="UniProtKB-ARBA"/>
</dbReference>
<dbReference type="RefSeq" id="WP_025349385.1">
    <property type="nucleotide sequence ID" value="NZ_CP006850.1"/>
</dbReference>
<keyword evidence="5" id="KW-1185">Reference proteome</keyword>
<keyword evidence="2" id="KW-0663">Pyridoxal phosphate</keyword>
<comment type="cofactor">
    <cofactor evidence="1">
        <name>pyridoxal 5'-phosphate</name>
        <dbReference type="ChEBI" id="CHEBI:597326"/>
    </cofactor>
</comment>
<dbReference type="PATRIC" id="fig|1415166.3.peg.3231"/>
<dbReference type="SUPFAM" id="SSF53686">
    <property type="entry name" value="Tryptophan synthase beta subunit-like PLP-dependent enzymes"/>
    <property type="match status" value="1"/>
</dbReference>
<dbReference type="EMBL" id="CP006850">
    <property type="protein sequence ID" value="AHH17937.1"/>
    <property type="molecule type" value="Genomic_DNA"/>
</dbReference>
<reference evidence="4 5" key="1">
    <citation type="journal article" date="2014" name="Appl. Environ. Microbiol.">
        <title>Insights into the Microbial Degradation of Rubber and Gutta-Percha by Analysis of the Complete Genome of Nocardia nova SH22a.</title>
        <authorList>
            <person name="Luo Q."/>
            <person name="Hiessl S."/>
            <person name="Poehlein A."/>
            <person name="Daniel R."/>
            <person name="Steinbuchel A."/>
        </authorList>
    </citation>
    <scope>NUCLEOTIDE SEQUENCE [LARGE SCALE GENOMIC DNA]</scope>
    <source>
        <strain evidence="4">SH22a</strain>
    </source>
</reference>
<gene>
    <name evidence="4" type="ORF">NONO_c31500</name>
</gene>
<dbReference type="Gene3D" id="3.40.50.1100">
    <property type="match status" value="2"/>
</dbReference>
<evidence type="ECO:0000313" key="5">
    <source>
        <dbReference type="Proteomes" id="UP000019150"/>
    </source>
</evidence>
<evidence type="ECO:0000256" key="1">
    <source>
        <dbReference type="ARBA" id="ARBA00001933"/>
    </source>
</evidence>
<name>W5TFF2_9NOCA</name>
<dbReference type="OrthoDB" id="5176350at2"/>
<dbReference type="InterPro" id="IPR001926">
    <property type="entry name" value="TrpB-like_PALP"/>
</dbReference>
<organism evidence="4 5">
    <name type="scientific">Nocardia nova SH22a</name>
    <dbReference type="NCBI Taxonomy" id="1415166"/>
    <lineage>
        <taxon>Bacteria</taxon>
        <taxon>Bacillati</taxon>
        <taxon>Actinomycetota</taxon>
        <taxon>Actinomycetes</taxon>
        <taxon>Mycobacteriales</taxon>
        <taxon>Nocardiaceae</taxon>
        <taxon>Nocardia</taxon>
    </lineage>
</organism>
<dbReference type="Pfam" id="PF00291">
    <property type="entry name" value="PALP"/>
    <property type="match status" value="1"/>
</dbReference>
<dbReference type="Proteomes" id="UP000019150">
    <property type="component" value="Chromosome"/>
</dbReference>
<dbReference type="AlphaFoldDB" id="W5TFF2"/>
<dbReference type="HOGENOM" id="CLU_021018_1_0_11"/>
<dbReference type="eggNOG" id="COG0031">
    <property type="taxonomic scope" value="Bacteria"/>
</dbReference>
<sequence length="355" mass="37026">MLTAISRPATAIPDHASALIGNTPLLELARTGAGTRLLLKLEQFNPTGSSKVRMARQMVLDAERSGKLAPGGHIVEPTSGNTGLGLALIALERGYRFTAVVDAHAARDKLRAMAAMGAELVFVDAGISDGPSTVERRRVADEIAARTGAFRPDQHNNPANNDGYEQLAGELLDAVDRIDYLIGAVGTGGSLCGTGRELRRRGASVTVIGVEPVGSIIFGGAGGSYWQTGAGSPAGFTVGSNVDYGLIDEGAAIGDVEAFTTARVVTRRTGLLVGGTAGAAINLALRRLALVPPGSTIVVLVCDAGEKYLDTMYDDDWLRARELLDEAAHRRLHRLLQAYADSVDIAAADLCKAGA</sequence>
<dbReference type="KEGG" id="nno:NONO_c31500"/>
<protein>
    <submittedName>
        <fullName evidence="4">Putative cysteine synthase</fullName>
    </submittedName>
</protein>
<dbReference type="PANTHER" id="PTHR10314">
    <property type="entry name" value="CYSTATHIONINE BETA-SYNTHASE"/>
    <property type="match status" value="1"/>
</dbReference>
<evidence type="ECO:0000259" key="3">
    <source>
        <dbReference type="Pfam" id="PF00291"/>
    </source>
</evidence>
<dbReference type="STRING" id="1415166.NONO_c31500"/>
<evidence type="ECO:0000313" key="4">
    <source>
        <dbReference type="EMBL" id="AHH17937.1"/>
    </source>
</evidence>
<feature type="domain" description="Tryptophan synthase beta chain-like PALP" evidence="3">
    <location>
        <begin position="18"/>
        <end position="303"/>
    </location>
</feature>
<dbReference type="InterPro" id="IPR036052">
    <property type="entry name" value="TrpB-like_PALP_sf"/>
</dbReference>